<accession>A0A9N9Y3Y5</accession>
<name>A0A9N9Y3Y5_9HYPO</name>
<organism evidence="1 2">
    <name type="scientific">Clonostachys byssicola</name>
    <dbReference type="NCBI Taxonomy" id="160290"/>
    <lineage>
        <taxon>Eukaryota</taxon>
        <taxon>Fungi</taxon>
        <taxon>Dikarya</taxon>
        <taxon>Ascomycota</taxon>
        <taxon>Pezizomycotina</taxon>
        <taxon>Sordariomycetes</taxon>
        <taxon>Hypocreomycetidae</taxon>
        <taxon>Hypocreales</taxon>
        <taxon>Bionectriaceae</taxon>
        <taxon>Clonostachys</taxon>
    </lineage>
</organism>
<reference evidence="1" key="1">
    <citation type="submission" date="2021-10" db="EMBL/GenBank/DDBJ databases">
        <authorList>
            <person name="Piombo E."/>
        </authorList>
    </citation>
    <scope>NUCLEOTIDE SEQUENCE</scope>
</reference>
<dbReference type="EMBL" id="CABFNO020001394">
    <property type="protein sequence ID" value="CAG9985002.1"/>
    <property type="molecule type" value="Genomic_DNA"/>
</dbReference>
<protein>
    <submittedName>
        <fullName evidence="1">Uncharacterized protein</fullName>
    </submittedName>
</protein>
<keyword evidence="2" id="KW-1185">Reference proteome</keyword>
<evidence type="ECO:0000313" key="2">
    <source>
        <dbReference type="Proteomes" id="UP000754883"/>
    </source>
</evidence>
<sequence length="442" mass="50631">MSTLQQPTMLGLPSELLTEIFRHAVQLPNWDSNARSAFASYDLKICRRLSSVCKRFYSTSLKFNYQTIRLGPRNDTWRRPPTIASVTHLHNIMQANSVIPGYCQNLSIYAGFPSDGSSEALTYFAHNVVPLLTEVDTLGFNGPLSAISSDPSWLVLQQAARHMPKLAHLELISYINDLEITPLVTQVEFGALQTLRLSGASGERESLQRPEIKKATFDQLFLLDLKVKADQLNLLIHWPSVLTTFVFDEYKHSERWGRVLALPEILQMLRKHKETLKVVKICSLGARVPIEDSLDTSDFTALEELTVSRWHFGDTDPIFHETDVDLVAAPKFKRLNYDARRDMYRQRHGQLREDDETWIRRLIQGALARNLSLQQFEVVAQQNIPAAFTDPVYPWDRIRRLEEEFKPRGVGVISNPPVVTKSEWKAFHDVMNDSDDSIEWQT</sequence>
<evidence type="ECO:0000313" key="1">
    <source>
        <dbReference type="EMBL" id="CAG9985002.1"/>
    </source>
</evidence>
<comment type="caution">
    <text evidence="1">The sequence shown here is derived from an EMBL/GenBank/DDBJ whole genome shotgun (WGS) entry which is preliminary data.</text>
</comment>
<dbReference type="AlphaFoldDB" id="A0A9N9Y3Y5"/>
<gene>
    <name evidence="1" type="ORF">CBYS24578_00006684</name>
</gene>
<dbReference type="Proteomes" id="UP000754883">
    <property type="component" value="Unassembled WGS sequence"/>
</dbReference>
<proteinExistence type="predicted"/>
<dbReference type="OrthoDB" id="5139510at2759"/>